<evidence type="ECO:0000256" key="3">
    <source>
        <dbReference type="ARBA" id="ARBA00004769"/>
    </source>
</evidence>
<evidence type="ECO:0000256" key="2">
    <source>
        <dbReference type="ARBA" id="ARBA00000565"/>
    </source>
</evidence>
<keyword evidence="13" id="KW-0808">Transferase</keyword>
<organism evidence="13 14">
    <name type="scientific">Geomicrobium sediminis</name>
    <dbReference type="NCBI Taxonomy" id="1347788"/>
    <lineage>
        <taxon>Bacteria</taxon>
        <taxon>Bacillati</taxon>
        <taxon>Bacillota</taxon>
        <taxon>Bacilli</taxon>
        <taxon>Bacillales</taxon>
        <taxon>Geomicrobium</taxon>
    </lineage>
</organism>
<dbReference type="SUPFAM" id="SSF53613">
    <property type="entry name" value="Ribokinase-like"/>
    <property type="match status" value="1"/>
</dbReference>
<evidence type="ECO:0000256" key="10">
    <source>
        <dbReference type="ARBA" id="ARBA00042102"/>
    </source>
</evidence>
<feature type="domain" description="Pyridoxamine kinase/Phosphomethylpyrimidine kinase" evidence="12">
    <location>
        <begin position="12"/>
        <end position="256"/>
    </location>
</feature>
<evidence type="ECO:0000259" key="12">
    <source>
        <dbReference type="Pfam" id="PF08543"/>
    </source>
</evidence>
<keyword evidence="8" id="KW-0784">Thiamine biosynthesis</keyword>
<dbReference type="Pfam" id="PF08543">
    <property type="entry name" value="Phos_pyr_kin"/>
    <property type="match status" value="1"/>
</dbReference>
<accession>A0ABS2PFV9</accession>
<keyword evidence="13" id="KW-0418">Kinase</keyword>
<dbReference type="InterPro" id="IPR029056">
    <property type="entry name" value="Ribokinase-like"/>
</dbReference>
<comment type="pathway">
    <text evidence="9">Cofactor biosynthesis; thiamine diphosphate biosynthesis; 4-amino-2-methyl-5-diphosphomethylpyrimidine from 5-amino-1-(5-phospho-D-ribosyl)imidazole: step 2/3.</text>
</comment>
<evidence type="ECO:0000256" key="7">
    <source>
        <dbReference type="ARBA" id="ARBA00019161"/>
    </source>
</evidence>
<dbReference type="PANTHER" id="PTHR20858">
    <property type="entry name" value="PHOSPHOMETHYLPYRIMIDINE KINASE"/>
    <property type="match status" value="1"/>
</dbReference>
<dbReference type="InterPro" id="IPR004399">
    <property type="entry name" value="HMP/HMP-P_kinase_dom"/>
</dbReference>
<evidence type="ECO:0000256" key="1">
    <source>
        <dbReference type="ARBA" id="ARBA00000151"/>
    </source>
</evidence>
<dbReference type="Proteomes" id="UP000741863">
    <property type="component" value="Unassembled WGS sequence"/>
</dbReference>
<dbReference type="NCBIfam" id="TIGR00097">
    <property type="entry name" value="HMP-P_kinase"/>
    <property type="match status" value="1"/>
</dbReference>
<dbReference type="GO" id="GO:0008972">
    <property type="term" value="F:phosphomethylpyrimidine kinase activity"/>
    <property type="evidence" value="ECO:0007669"/>
    <property type="project" value="UniProtKB-EC"/>
</dbReference>
<evidence type="ECO:0000256" key="9">
    <source>
        <dbReference type="ARBA" id="ARBA00037917"/>
    </source>
</evidence>
<dbReference type="EC" id="2.7.1.49" evidence="5"/>
<keyword evidence="14" id="KW-1185">Reference proteome</keyword>
<comment type="similarity">
    <text evidence="4">Belongs to the ThiD family.</text>
</comment>
<name>A0ABS2PFV9_9BACL</name>
<dbReference type="GO" id="GO:0008902">
    <property type="term" value="F:hydroxymethylpyrimidine kinase activity"/>
    <property type="evidence" value="ECO:0007669"/>
    <property type="project" value="UniProtKB-EC"/>
</dbReference>
<dbReference type="CDD" id="cd01169">
    <property type="entry name" value="HMPP_kinase"/>
    <property type="match status" value="1"/>
</dbReference>
<proteinExistence type="inferred from homology"/>
<dbReference type="InterPro" id="IPR013749">
    <property type="entry name" value="PM/HMP-P_kinase-1"/>
</dbReference>
<evidence type="ECO:0000313" key="14">
    <source>
        <dbReference type="Proteomes" id="UP000741863"/>
    </source>
</evidence>
<dbReference type="EMBL" id="JAFBEC010000011">
    <property type="protein sequence ID" value="MBM7634323.1"/>
    <property type="molecule type" value="Genomic_DNA"/>
</dbReference>
<dbReference type="EC" id="2.7.4.7" evidence="6"/>
<protein>
    <recommendedName>
        <fullName evidence="7">Hydroxymethylpyrimidine/phosphomethylpyrimidine kinase</fullName>
        <ecNumber evidence="5">2.7.1.49</ecNumber>
        <ecNumber evidence="6">2.7.4.7</ecNumber>
    </recommendedName>
    <alternativeName>
        <fullName evidence="10">Hydroxymethylpyrimidine kinase</fullName>
    </alternativeName>
    <alternativeName>
        <fullName evidence="11">Hydroxymethylpyrimidine phosphate kinase</fullName>
    </alternativeName>
</protein>
<evidence type="ECO:0000256" key="8">
    <source>
        <dbReference type="ARBA" id="ARBA00022977"/>
    </source>
</evidence>
<comment type="pathway">
    <text evidence="3">Cofactor biosynthesis; thiamine diphosphate biosynthesis; 4-amino-2-methyl-5-diphosphomethylpyrimidine from 5-amino-1-(5-phospho-D-ribosyl)imidazole: step 3/3.</text>
</comment>
<dbReference type="PANTHER" id="PTHR20858:SF17">
    <property type="entry name" value="HYDROXYMETHYLPYRIMIDINE_PHOSPHOMETHYLPYRIMIDINE KINASE THI20-RELATED"/>
    <property type="match status" value="1"/>
</dbReference>
<evidence type="ECO:0000256" key="5">
    <source>
        <dbReference type="ARBA" id="ARBA00012135"/>
    </source>
</evidence>
<comment type="catalytic activity">
    <reaction evidence="1">
        <text>4-amino-5-hydroxymethyl-2-methylpyrimidine + ATP = 4-amino-2-methyl-5-(phosphooxymethyl)pyrimidine + ADP + H(+)</text>
        <dbReference type="Rhea" id="RHEA:23096"/>
        <dbReference type="ChEBI" id="CHEBI:15378"/>
        <dbReference type="ChEBI" id="CHEBI:16892"/>
        <dbReference type="ChEBI" id="CHEBI:30616"/>
        <dbReference type="ChEBI" id="CHEBI:58354"/>
        <dbReference type="ChEBI" id="CHEBI:456216"/>
        <dbReference type="EC" id="2.7.1.49"/>
    </reaction>
</comment>
<evidence type="ECO:0000256" key="6">
    <source>
        <dbReference type="ARBA" id="ARBA00012963"/>
    </source>
</evidence>
<evidence type="ECO:0000256" key="4">
    <source>
        <dbReference type="ARBA" id="ARBA00009879"/>
    </source>
</evidence>
<dbReference type="Gene3D" id="3.40.1190.20">
    <property type="match status" value="1"/>
</dbReference>
<reference evidence="13 14" key="1">
    <citation type="submission" date="2021-01" db="EMBL/GenBank/DDBJ databases">
        <title>Genomic Encyclopedia of Type Strains, Phase IV (KMG-IV): sequencing the most valuable type-strain genomes for metagenomic binning, comparative biology and taxonomic classification.</title>
        <authorList>
            <person name="Goeker M."/>
        </authorList>
    </citation>
    <scope>NUCLEOTIDE SEQUENCE [LARGE SCALE GENOMIC DNA]</scope>
    <source>
        <strain evidence="13 14">DSM 25540</strain>
    </source>
</reference>
<gene>
    <name evidence="13" type="ORF">JOD17_003425</name>
</gene>
<comment type="catalytic activity">
    <reaction evidence="2">
        <text>4-amino-2-methyl-5-(phosphooxymethyl)pyrimidine + ATP = 4-amino-2-methyl-5-(diphosphooxymethyl)pyrimidine + ADP</text>
        <dbReference type="Rhea" id="RHEA:19893"/>
        <dbReference type="ChEBI" id="CHEBI:30616"/>
        <dbReference type="ChEBI" id="CHEBI:57841"/>
        <dbReference type="ChEBI" id="CHEBI:58354"/>
        <dbReference type="ChEBI" id="CHEBI:456216"/>
        <dbReference type="EC" id="2.7.4.7"/>
    </reaction>
</comment>
<sequence length="265" mass="28497">MVSKALTIAGTDPTGGAGIQADLKTFQELGVFGMSVITSVVSQNTLGVRSFVDMHEEFIESQIDAVFEDIRPDAVKTGMLSNPSAIAIVAKKLKEYNVSQYVLDPVMVASSGHELISQEARQSVKEELLPLATLVTPNLPEAEALTGLTIETIEDMKEAGRILVEEYGVKAALIKGGHYKGEADDYLYNGTEFLKFSAKRFDTKHTHGSGCTYAAAITARLAEGDSLNQAVEHGKSFITSAISNPLEIGKGQGPTNHWGHRLTTK</sequence>
<comment type="caution">
    <text evidence="13">The sequence shown here is derived from an EMBL/GenBank/DDBJ whole genome shotgun (WGS) entry which is preliminary data.</text>
</comment>
<evidence type="ECO:0000313" key="13">
    <source>
        <dbReference type="EMBL" id="MBM7634323.1"/>
    </source>
</evidence>
<evidence type="ECO:0000256" key="11">
    <source>
        <dbReference type="ARBA" id="ARBA00043176"/>
    </source>
</evidence>